<proteinExistence type="predicted"/>
<feature type="region of interest" description="Disordered" evidence="1">
    <location>
        <begin position="1"/>
        <end position="31"/>
    </location>
</feature>
<gene>
    <name evidence="2" type="ORF">G127AT_05570</name>
</gene>
<protein>
    <submittedName>
        <fullName evidence="2">Uncharacterized protein</fullName>
    </submittedName>
</protein>
<name>A0A975IPV0_9MICO</name>
<accession>A0A975IPV0</accession>
<dbReference type="EMBL" id="CP071696">
    <property type="protein sequence ID" value="QTX05674.1"/>
    <property type="molecule type" value="Genomic_DNA"/>
</dbReference>
<keyword evidence="3" id="KW-1185">Reference proteome</keyword>
<dbReference type="Proteomes" id="UP000671914">
    <property type="component" value="Chromosome"/>
</dbReference>
<sequence>MQFHERQIVDADTGEVDGPLPGEAAAGERDGVAARRRQVIAGLLRDAPATLTGNDFVIDGGAQHLTAAGVLRAGSRGLLGLVGSSRWKPHHRRSRTIEEVESFR</sequence>
<dbReference type="AlphaFoldDB" id="A0A975IPV0"/>
<evidence type="ECO:0000313" key="3">
    <source>
        <dbReference type="Proteomes" id="UP000671914"/>
    </source>
</evidence>
<evidence type="ECO:0000256" key="1">
    <source>
        <dbReference type="SAM" id="MobiDB-lite"/>
    </source>
</evidence>
<organism evidence="2 3">
    <name type="scientific">Agromyces archimandritae</name>
    <dbReference type="NCBI Taxonomy" id="2781962"/>
    <lineage>
        <taxon>Bacteria</taxon>
        <taxon>Bacillati</taxon>
        <taxon>Actinomycetota</taxon>
        <taxon>Actinomycetes</taxon>
        <taxon>Micrococcales</taxon>
        <taxon>Microbacteriaceae</taxon>
        <taxon>Agromyces</taxon>
    </lineage>
</organism>
<reference evidence="2" key="1">
    <citation type="submission" date="2021-03" db="EMBL/GenBank/DDBJ databases">
        <title>Agromyces archimandritus sp. nov., isolated from the cockroach Archimandrita tessellata.</title>
        <authorList>
            <person name="Guzman J."/>
            <person name="Ortuzar M."/>
            <person name="Poehlein A."/>
            <person name="Daniel R."/>
            <person name="Trujillo M."/>
            <person name="Vilcinskas A."/>
        </authorList>
    </citation>
    <scope>NUCLEOTIDE SEQUENCE</scope>
    <source>
        <strain evidence="2">G127AT</strain>
    </source>
</reference>
<dbReference type="KEGG" id="aarc:G127AT_05570"/>
<dbReference type="RefSeq" id="WP_210900883.1">
    <property type="nucleotide sequence ID" value="NZ_CP071696.1"/>
</dbReference>
<evidence type="ECO:0000313" key="2">
    <source>
        <dbReference type="EMBL" id="QTX05674.1"/>
    </source>
</evidence>